<evidence type="ECO:0000259" key="2">
    <source>
        <dbReference type="Pfam" id="PF10145"/>
    </source>
</evidence>
<dbReference type="InterPro" id="IPR010090">
    <property type="entry name" value="Phage_tape_meas"/>
</dbReference>
<evidence type="ECO:0000313" key="3">
    <source>
        <dbReference type="EMBL" id="GKI19536.1"/>
    </source>
</evidence>
<dbReference type="RefSeq" id="WP_244076766.1">
    <property type="nucleotide sequence ID" value="NZ_AP025581.1"/>
</dbReference>
<accession>A0AA37KP91</accession>
<feature type="domain" description="Phage tail tape measure protein" evidence="2">
    <location>
        <begin position="204"/>
        <end position="401"/>
    </location>
</feature>
<name>A0AA37KP91_9BACT</name>
<evidence type="ECO:0000256" key="1">
    <source>
        <dbReference type="SAM" id="Coils"/>
    </source>
</evidence>
<sequence>MGKAIRDEDLRLNIIVNGDESQKRIGDLSRQTRDLANANFELRQEQRRLKAEGKENTELYRQNAAEIKKNAAIIKSNKEQMQQLRSEMKLATLTISDLTQEQRRLRAVFNNAIPGTTEWEKYRAELKQVDARIKTLKGSARDTGNVVQRMAGGFSKFFGAITAGFASMSFAVMGTKKARAAFLEYDEALTDAQKTTSTTKTEIREVSEELKKIDTRTTHNSLLDIVRVAGKLGIEGKQNLLEFARAGDKIGVSLARDLGGNVEAAIQQIGKLVDIFHLREQYGIEQSMLKVGSAINEIGMASTAAEGFVVDFAKRAAGTAPNVNISIQSVLGLAGTLDKLGQQAETAGTSYGQVITAMYKRTEVFAKIAKMSLSEFQKLMGEDMNEAFIRVLEGMGKSGQGMQSIVNALNSMKLDGQRSVQVLGVLAANTDELRRQQEIANRAFETGTSVIEEFNTKNESATAQYEKQKKALHEQAVILGETLNPAFTSTTSITVTFLKALTGLVKFLYQTKGAIIPIVAAVAAYKTIMFAAHKAMVIYRAAHIAYIAITKQATLVTQVFNNVIKAGPWGWIVTAISVAIGAVTLFSDKIFKTHKQVKNMAAEAAVEIDNEKRKLNGLQEAATRAASGSRARAEAIKIINERYGNYLPNLLTEKSSNEDIAIALQSVNSELEKNIKLKFRKQEAERIANDEMTATKKAIDEITNKYKKWGDESSLTADKQRLIAAAVVDFTGKIKAAGNDSAKQSQAVSDLNMELRNLGLNLTGSAWNPAGRNIALQEITTELRNTVTEGQQALSMLDTLYGKFATPLNLNTTTTTNTTPTAPDDTGKWSLEKDKEFLTAKLKLKEKYQNGEIVSASQFNEELLKLEIAALEKRLAKNIDEGATRLKIQNQLADKRLEQKKAAAAKEEEINKLLQQSETDRIKRENADYELKKKRYAGNAAALEALEKAHQRNITKIRLDEIDDRLKREEETYELQKKQLKNRHKQELLDFHGSAAERKQLRKAQAEEESRLELEHLTQLSAQLKTLIESGMFDGIQLDTQLLSAQEKQNLVNRFEDVRTAIIGVLEVLGDGQQKTFSFAGNDPTFMGLPQSDWMQFFDVLKNGAASTEEALQAVHAAMTAIGAATETALQVYTTYDNMMTKKENAELKKYQKNQDKKKKANEKRVKAGLMTEEQAQAEEERMAADLEAKQEEMQIKQAKRQKAMNITSAIINTATGVTKTLAEWGWPLGAIFAAIVGAMGAAQIAMIASTPITTGAEEGGQVIERMQDGKKFNARYSPDKRGFISSPTVLVSENGKEYVVPAAAMDNPSLIPVLNTIEAARRQGTLGSFDFNAVYRQNTPVPGFVSGGPTGDIPSFDTTDTGLSSLDAGTAGKFIAAVDRLCDVLKNPILAYVTMLGENGIVAKMKEYNRTRERGQIGGKKR</sequence>
<proteinExistence type="predicted"/>
<comment type="caution">
    <text evidence="3">The sequence shown here is derived from an EMBL/GenBank/DDBJ whole genome shotgun (WGS) entry which is preliminary data.</text>
</comment>
<feature type="coiled-coil region" evidence="1">
    <location>
        <begin position="594"/>
        <end position="621"/>
    </location>
</feature>
<protein>
    <submittedName>
        <fullName evidence="3">Phage tail tape measure protein</fullName>
    </submittedName>
</protein>
<feature type="coiled-coil region" evidence="1">
    <location>
        <begin position="1170"/>
        <end position="1207"/>
    </location>
</feature>
<organism evidence="3 4">
    <name type="scientific">Alistipes finegoldii</name>
    <dbReference type="NCBI Taxonomy" id="214856"/>
    <lineage>
        <taxon>Bacteria</taxon>
        <taxon>Pseudomonadati</taxon>
        <taxon>Bacteroidota</taxon>
        <taxon>Bacteroidia</taxon>
        <taxon>Bacteroidales</taxon>
        <taxon>Rikenellaceae</taxon>
        <taxon>Alistipes</taxon>
    </lineage>
</organism>
<feature type="coiled-coil region" evidence="1">
    <location>
        <begin position="28"/>
        <end position="101"/>
    </location>
</feature>
<dbReference type="EMBL" id="BQOL01000002">
    <property type="protein sequence ID" value="GKI19536.1"/>
    <property type="molecule type" value="Genomic_DNA"/>
</dbReference>
<dbReference type="NCBIfam" id="TIGR01760">
    <property type="entry name" value="tape_meas_TP901"/>
    <property type="match status" value="1"/>
</dbReference>
<feature type="coiled-coil region" evidence="1">
    <location>
        <begin position="861"/>
        <end position="917"/>
    </location>
</feature>
<dbReference type="Proteomes" id="UP001055105">
    <property type="component" value="Unassembled WGS sequence"/>
</dbReference>
<dbReference type="Pfam" id="PF10145">
    <property type="entry name" value="PhageMin_Tail"/>
    <property type="match status" value="1"/>
</dbReference>
<keyword evidence="1" id="KW-0175">Coiled coil</keyword>
<gene>
    <name evidence="3" type="ORF">CE91St16_24440</name>
</gene>
<reference evidence="3" key="1">
    <citation type="submission" date="2022-01" db="EMBL/GenBank/DDBJ databases">
        <title>Novel bile acid biosynthetic pathways are enriched in the microbiome of centenarians.</title>
        <authorList>
            <person name="Sato Y."/>
            <person name="Atarashi K."/>
            <person name="Plichta R.D."/>
            <person name="Arai Y."/>
            <person name="Sasajima S."/>
            <person name="Kearney M.S."/>
            <person name="Suda W."/>
            <person name="Takeshita K."/>
            <person name="Sasaki T."/>
            <person name="Okamoto S."/>
            <person name="Skelly N.A."/>
            <person name="Okamura Y."/>
            <person name="Vlamakis H."/>
            <person name="Li Y."/>
            <person name="Tanoue T."/>
            <person name="Takei H."/>
            <person name="Nittono H."/>
            <person name="Narushima S."/>
            <person name="Irie J."/>
            <person name="Itoh H."/>
            <person name="Moriya K."/>
            <person name="Sugiura Y."/>
            <person name="Suematsu M."/>
            <person name="Moritoki N."/>
            <person name="Shibata S."/>
            <person name="Littman R.D."/>
            <person name="Fischbach A.M."/>
            <person name="Uwamino Y."/>
            <person name="Inoue T."/>
            <person name="Honda A."/>
            <person name="Hattori M."/>
            <person name="Murai T."/>
            <person name="Xavier J.R."/>
            <person name="Hirose N."/>
            <person name="Honda K."/>
        </authorList>
    </citation>
    <scope>NUCLEOTIDE SEQUENCE</scope>
    <source>
        <strain evidence="3">CE91-St16</strain>
    </source>
</reference>
<evidence type="ECO:0000313" key="4">
    <source>
        <dbReference type="Proteomes" id="UP001055105"/>
    </source>
</evidence>